<proteinExistence type="predicted"/>
<dbReference type="SUPFAM" id="SSF56219">
    <property type="entry name" value="DNase I-like"/>
    <property type="match status" value="1"/>
</dbReference>
<dbReference type="PANTHER" id="PTHR19446">
    <property type="entry name" value="REVERSE TRANSCRIPTASES"/>
    <property type="match status" value="1"/>
</dbReference>
<accession>A0A8H7PSG1</accession>
<dbReference type="Proteomes" id="UP000654370">
    <property type="component" value="Unassembled WGS sequence"/>
</dbReference>
<feature type="region of interest" description="Disordered" evidence="1">
    <location>
        <begin position="900"/>
        <end position="925"/>
    </location>
</feature>
<organism evidence="3 4">
    <name type="scientific">Mortierella isabellina</name>
    <name type="common">Filamentous fungus</name>
    <name type="synonym">Umbelopsis isabellina</name>
    <dbReference type="NCBI Taxonomy" id="91625"/>
    <lineage>
        <taxon>Eukaryota</taxon>
        <taxon>Fungi</taxon>
        <taxon>Fungi incertae sedis</taxon>
        <taxon>Mucoromycota</taxon>
        <taxon>Mucoromycotina</taxon>
        <taxon>Umbelopsidomycetes</taxon>
        <taxon>Umbelopsidales</taxon>
        <taxon>Umbelopsidaceae</taxon>
        <taxon>Umbelopsis</taxon>
    </lineage>
</organism>
<dbReference type="CDD" id="cd01650">
    <property type="entry name" value="RT_nLTR_like"/>
    <property type="match status" value="1"/>
</dbReference>
<feature type="domain" description="Reverse transcriptase" evidence="2">
    <location>
        <begin position="377"/>
        <end position="631"/>
    </location>
</feature>
<dbReference type="AlphaFoldDB" id="A0A8H7PSG1"/>
<gene>
    <name evidence="3" type="ORF">INT43_001782</name>
</gene>
<reference evidence="3" key="1">
    <citation type="submission" date="2020-12" db="EMBL/GenBank/DDBJ databases">
        <title>Metabolic potential, ecology and presence of endohyphal bacteria is reflected in genomic diversity of Mucoromycotina.</title>
        <authorList>
            <person name="Muszewska A."/>
            <person name="Okrasinska A."/>
            <person name="Steczkiewicz K."/>
            <person name="Drgas O."/>
            <person name="Orlowska M."/>
            <person name="Perlinska-Lenart U."/>
            <person name="Aleksandrzak-Piekarczyk T."/>
            <person name="Szatraj K."/>
            <person name="Zielenkiewicz U."/>
            <person name="Pilsyk S."/>
            <person name="Malc E."/>
            <person name="Mieczkowski P."/>
            <person name="Kruszewska J.S."/>
            <person name="Biernat P."/>
            <person name="Pawlowska J."/>
        </authorList>
    </citation>
    <scope>NUCLEOTIDE SEQUENCE</scope>
    <source>
        <strain evidence="3">WA0000067209</strain>
    </source>
</reference>
<name>A0A8H7PSG1_MORIS</name>
<evidence type="ECO:0000313" key="4">
    <source>
        <dbReference type="Proteomes" id="UP000654370"/>
    </source>
</evidence>
<comment type="caution">
    <text evidence="3">The sequence shown here is derived from an EMBL/GenBank/DDBJ whole genome shotgun (WGS) entry which is preliminary data.</text>
</comment>
<evidence type="ECO:0000256" key="1">
    <source>
        <dbReference type="SAM" id="MobiDB-lite"/>
    </source>
</evidence>
<dbReference type="GO" id="GO:0003824">
    <property type="term" value="F:catalytic activity"/>
    <property type="evidence" value="ECO:0007669"/>
    <property type="project" value="InterPro"/>
</dbReference>
<dbReference type="InterPro" id="IPR000477">
    <property type="entry name" value="RT_dom"/>
</dbReference>
<dbReference type="Pfam" id="PF00078">
    <property type="entry name" value="RVT_1"/>
    <property type="match status" value="1"/>
</dbReference>
<evidence type="ECO:0000259" key="2">
    <source>
        <dbReference type="PROSITE" id="PS50878"/>
    </source>
</evidence>
<feature type="compositionally biased region" description="Low complexity" evidence="1">
    <location>
        <begin position="912"/>
        <end position="925"/>
    </location>
</feature>
<evidence type="ECO:0000313" key="3">
    <source>
        <dbReference type="EMBL" id="KAG2178935.1"/>
    </source>
</evidence>
<sequence length="925" mass="104816">MLGSIPLDVNTIICGDFNARMPQRTGDHDENVRGRTLNQWLSDHQLQLWNTDMAYGIPTYTKFRQGQTLQSIIDLFTSNFPPSNATMTIRTDLSLGSDHHLLSASFDLPPTEIITTTPPTRRMWNLSRLQETDCFELYESIFAASSEPLLEQLRDLVDHPPTTTPNIDQLADSLNELIYDALTRSVGDRSPRPKHWKWFWSKSLAAAAAYRDTCYRKWRRAIGVEKADWWTQHREAHLAFRRDIKAARRRAYQAFCNALERDFVKATSKIKVIRRRRQQQHSFVHPDEPSAAATVMSQHLASVCDGHLLSPDRPPSLPSLLLPHRTNDTPFDTDDIQTAIKKLPNRKAPGSDHLRAEMLKPIVKPLTPLLHSLFTICWQWSYVPPPTWRHAQVCPIFKKGDPTMAANYRPMSLTSILRKAMEYCLAPLLSLHSPVIDLAQGGFRPKRSAMDQALCLHEMMHLFRQAHHRPPVIAFLDIKAAYDTVDRNIIWTALAATSTPPPLLSLLRHLFDDVTTSVLLSNHISPPTSPATGVLQGSVLSPHLYSIYINTLPSVLREAATQLTTTVGSPPIPINSLLFADDVALLGTPTEVQQMLDIAAAYSLKQGYRWSPTKCAVLNGPRQFTLYDEVLPTVDELSILAYHSNALACPPPRCSRTAYQRLGAHLYRTFIRPKFEYALAISNFQVSDYRDLEQIQDRCLRMIFGGHRRSSTAVFRHLCNLPTMRQRATTLVFNPLAPHHRLASLRRNTLYLVNPPLPPPYVKEIILAYRQEQLQQVREKRALMKGCRPTIGINPMLTVPATRRERSRLMRWRMGWLPGQPRECSCGNDHLSRRHVMECPIIPSHFLDTLPAPPESDQNAVDFAISALTTSPRLPPPFWSDLLNILLHVDRLIHPDTIFPEEPVPGSSWTEPSPNSGRSSPSPPP</sequence>
<dbReference type="OrthoDB" id="2272068at2759"/>
<protein>
    <recommendedName>
        <fullName evidence="2">Reverse transcriptase domain-containing protein</fullName>
    </recommendedName>
</protein>
<dbReference type="Pfam" id="PF14529">
    <property type="entry name" value="Exo_endo_phos_2"/>
    <property type="match status" value="1"/>
</dbReference>
<dbReference type="EMBL" id="JAEPQZ010000007">
    <property type="protein sequence ID" value="KAG2178935.1"/>
    <property type="molecule type" value="Genomic_DNA"/>
</dbReference>
<dbReference type="PROSITE" id="PS50878">
    <property type="entry name" value="RT_POL"/>
    <property type="match status" value="1"/>
</dbReference>
<dbReference type="Gene3D" id="3.60.10.10">
    <property type="entry name" value="Endonuclease/exonuclease/phosphatase"/>
    <property type="match status" value="1"/>
</dbReference>
<dbReference type="InterPro" id="IPR036691">
    <property type="entry name" value="Endo/exonu/phosph_ase_sf"/>
</dbReference>
<dbReference type="InterPro" id="IPR005135">
    <property type="entry name" value="Endo/exonuclease/phosphatase"/>
</dbReference>
<keyword evidence="4" id="KW-1185">Reference proteome</keyword>